<comment type="caution">
    <text evidence="1">The sequence shown here is derived from an EMBL/GenBank/DDBJ whole genome shotgun (WGS) entry which is preliminary data.</text>
</comment>
<sequence length="168" mass="18151">MPDSNMMSAIYPSTGILRLKKKEDQDDLVVHSPEDISDHMVPASVQMGHTSDQTDLKIFNGSMTIKGSLMFVGLDGNNKDQAGSSRDPHGVDLDLDGVVLDLDGDIKDHLGVKAKDRQIIMGHLGLDLALMVGLKTSMGPIMNNSDVHGFGSDVVLLRDRTGPWGDLK</sequence>
<evidence type="ECO:0000313" key="2">
    <source>
        <dbReference type="Proteomes" id="UP000648187"/>
    </source>
</evidence>
<dbReference type="AlphaFoldDB" id="A0A835GG79"/>
<proteinExistence type="predicted"/>
<evidence type="ECO:0000313" key="1">
    <source>
        <dbReference type="EMBL" id="KAF9415532.1"/>
    </source>
</evidence>
<accession>A0A835GG79</accession>
<protein>
    <submittedName>
        <fullName evidence="1">Uncharacterized protein</fullName>
    </submittedName>
</protein>
<gene>
    <name evidence="1" type="ORF">HW555_006851</name>
</gene>
<keyword evidence="2" id="KW-1185">Reference proteome</keyword>
<name>A0A835GG79_SPOEX</name>
<reference evidence="1" key="1">
    <citation type="submission" date="2020-08" db="EMBL/GenBank/DDBJ databases">
        <title>Spodoptera exigua strain:BAW_Kor-Di-RS1 Genome sequencing and assembly.</title>
        <authorList>
            <person name="Kim J."/>
            <person name="Nam H.Y."/>
            <person name="Kwon M."/>
            <person name="Choi J.H."/>
            <person name="Cho S.R."/>
            <person name="Kim G.-H."/>
        </authorList>
    </citation>
    <scope>NUCLEOTIDE SEQUENCE</scope>
    <source>
        <strain evidence="1">BAW_Kor-Di-RS1</strain>
        <tissue evidence="1">Whole-body</tissue>
    </source>
</reference>
<dbReference type="EMBL" id="JACKWZ010000109">
    <property type="protein sequence ID" value="KAF9415532.1"/>
    <property type="molecule type" value="Genomic_DNA"/>
</dbReference>
<dbReference type="Proteomes" id="UP000648187">
    <property type="component" value="Unassembled WGS sequence"/>
</dbReference>
<organism evidence="1 2">
    <name type="scientific">Spodoptera exigua</name>
    <name type="common">Beet armyworm</name>
    <name type="synonym">Noctua fulgens</name>
    <dbReference type="NCBI Taxonomy" id="7107"/>
    <lineage>
        <taxon>Eukaryota</taxon>
        <taxon>Metazoa</taxon>
        <taxon>Ecdysozoa</taxon>
        <taxon>Arthropoda</taxon>
        <taxon>Hexapoda</taxon>
        <taxon>Insecta</taxon>
        <taxon>Pterygota</taxon>
        <taxon>Neoptera</taxon>
        <taxon>Endopterygota</taxon>
        <taxon>Lepidoptera</taxon>
        <taxon>Glossata</taxon>
        <taxon>Ditrysia</taxon>
        <taxon>Noctuoidea</taxon>
        <taxon>Noctuidae</taxon>
        <taxon>Amphipyrinae</taxon>
        <taxon>Spodoptera</taxon>
    </lineage>
</organism>